<dbReference type="EMBL" id="BDRX01000060">
    <property type="protein sequence ID" value="GBF95152.1"/>
    <property type="molecule type" value="Genomic_DNA"/>
</dbReference>
<dbReference type="FunCoup" id="A0A2V0P886">
    <property type="interactions" value="623"/>
</dbReference>
<feature type="region of interest" description="Disordered" evidence="9">
    <location>
        <begin position="103"/>
        <end position="152"/>
    </location>
</feature>
<dbReference type="FunFam" id="3.40.50.10810:FF:000015">
    <property type="entry name" value="lymphoid-specific helicase isoform X1"/>
    <property type="match status" value="1"/>
</dbReference>
<feature type="compositionally biased region" description="Basic residues" evidence="9">
    <location>
        <begin position="120"/>
        <end position="129"/>
    </location>
</feature>
<feature type="region of interest" description="Disordered" evidence="9">
    <location>
        <begin position="1"/>
        <end position="70"/>
    </location>
</feature>
<evidence type="ECO:0000256" key="1">
    <source>
        <dbReference type="ARBA" id="ARBA00004123"/>
    </source>
</evidence>
<dbReference type="AlphaFoldDB" id="A0A2V0P886"/>
<dbReference type="InterPro" id="IPR000330">
    <property type="entry name" value="SNF2_N"/>
</dbReference>
<sequence>MGKKPALHKMASTTSLEGVVNSTQPVTEEEAERVLAPETMCEEEERLRHEREGTGGEDDPPTTSAKEAVLSEERFKQLDKLLDRTGLYTQFLTEQLAVISDKPAAGSGEVVEEEEEPAGKGKKGKRRGGKAAAAGTSKRQKNDAEPAPANDATSTKALLPLIEGELREYQLKGVRWLISLWQNGLNGILADQMGLGKTVQTIGLLSHLRANGIYGPFMILGPLSVLPNWVSEVERWCPQLPVILYHGSRQERAELRARHMPTGVAGPTFPVIVTSFEIVMADIKPLSRYSYKYIVVDEGHRLKNNNCRLLRELRTLSVQNKLLLTGTPLQNNLSELWSLLNYLLPDIFSNLADFESWFDIAGSAVTSSDEGDAGLVVAEQRARVVDKLHSLLKPFLLRRIKADVEIALPRKQELLLYAPMSKLQRELNQQLLERTLADAMAKVADAEGGSTASLGKLSNVLMQMRKNCNHPDLITGPFSASTVYPTPEEMVEQCGKMALMQRLLDRLKAGGHKVLIFSQMTKMLDLIESYLDQRGERACRIDGSIPWQERQANIRDFNADPDTWLFLLSTRAGGLGINLTSADTVIIYDSDWNPHQDLQAMDRCHRIGQTRPVLVLRLATAHSVEGKMLKRASEKMALERLVIKKGIFKEVVDQGASVSGSMNAGELLELLRADFADNDVPQSAVVDEATLSKLLDRTHLAEGRQLPYPPSGVGYEVVQASESSGLLSNVE</sequence>
<protein>
    <submittedName>
        <fullName evidence="12">ATP-dependent DNA helicase</fullName>
    </submittedName>
</protein>
<keyword evidence="4" id="KW-0378">Hydrolase</keyword>
<reference evidence="12 13" key="1">
    <citation type="journal article" date="2018" name="Sci. Rep.">
        <title>Raphidocelis subcapitata (=Pseudokirchneriella subcapitata) provides an insight into genome evolution and environmental adaptations in the Sphaeropleales.</title>
        <authorList>
            <person name="Suzuki S."/>
            <person name="Yamaguchi H."/>
            <person name="Nakajima N."/>
            <person name="Kawachi M."/>
        </authorList>
    </citation>
    <scope>NUCLEOTIDE SEQUENCE [LARGE SCALE GENOMIC DNA]</scope>
    <source>
        <strain evidence="12 13">NIES-35</strain>
    </source>
</reference>
<keyword evidence="13" id="KW-1185">Reference proteome</keyword>
<name>A0A2V0P886_9CHLO</name>
<evidence type="ECO:0000259" key="11">
    <source>
        <dbReference type="PROSITE" id="PS51194"/>
    </source>
</evidence>
<comment type="subcellular location">
    <subcellularLocation>
        <location evidence="1">Nucleus</location>
    </subcellularLocation>
</comment>
<dbReference type="Gene3D" id="3.40.50.10810">
    <property type="entry name" value="Tandem AAA-ATPase domain"/>
    <property type="match status" value="1"/>
</dbReference>
<dbReference type="GO" id="GO:0005634">
    <property type="term" value="C:nucleus"/>
    <property type="evidence" value="ECO:0007669"/>
    <property type="project" value="UniProtKB-SubCell"/>
</dbReference>
<dbReference type="InParanoid" id="A0A2V0P886"/>
<accession>A0A2V0P886</accession>
<dbReference type="Proteomes" id="UP000247498">
    <property type="component" value="Unassembled WGS sequence"/>
</dbReference>
<evidence type="ECO:0000256" key="6">
    <source>
        <dbReference type="ARBA" id="ARBA00022840"/>
    </source>
</evidence>
<dbReference type="SUPFAM" id="SSF52540">
    <property type="entry name" value="P-loop containing nucleoside triphosphate hydrolases"/>
    <property type="match status" value="2"/>
</dbReference>
<evidence type="ECO:0000256" key="4">
    <source>
        <dbReference type="ARBA" id="ARBA00022801"/>
    </source>
</evidence>
<dbReference type="GO" id="GO:0004386">
    <property type="term" value="F:helicase activity"/>
    <property type="evidence" value="ECO:0007669"/>
    <property type="project" value="UniProtKB-KW"/>
</dbReference>
<feature type="compositionally biased region" description="Basic and acidic residues" evidence="9">
    <location>
        <begin position="45"/>
        <end position="54"/>
    </location>
</feature>
<feature type="domain" description="Helicase ATP-binding" evidence="10">
    <location>
        <begin position="178"/>
        <end position="346"/>
    </location>
</feature>
<keyword evidence="5 12" id="KW-0347">Helicase</keyword>
<dbReference type="CDD" id="cd18793">
    <property type="entry name" value="SF2_C_SNF"/>
    <property type="match status" value="1"/>
</dbReference>
<keyword evidence="6" id="KW-0067">ATP-binding</keyword>
<evidence type="ECO:0000256" key="9">
    <source>
        <dbReference type="SAM" id="MobiDB-lite"/>
    </source>
</evidence>
<evidence type="ECO:0000313" key="12">
    <source>
        <dbReference type="EMBL" id="GBF95152.1"/>
    </source>
</evidence>
<dbReference type="GO" id="GO:0005524">
    <property type="term" value="F:ATP binding"/>
    <property type="evidence" value="ECO:0007669"/>
    <property type="project" value="UniProtKB-KW"/>
</dbReference>
<dbReference type="InterPro" id="IPR014001">
    <property type="entry name" value="Helicase_ATP-bd"/>
</dbReference>
<dbReference type="STRING" id="307507.A0A2V0P886"/>
<dbReference type="PROSITE" id="PS51192">
    <property type="entry name" value="HELICASE_ATP_BIND_1"/>
    <property type="match status" value="1"/>
</dbReference>
<evidence type="ECO:0000259" key="10">
    <source>
        <dbReference type="PROSITE" id="PS51192"/>
    </source>
</evidence>
<dbReference type="InterPro" id="IPR038718">
    <property type="entry name" value="SNF2-like_sf"/>
</dbReference>
<gene>
    <name evidence="12" type="ORF">Rsub_07736</name>
</gene>
<organism evidence="12 13">
    <name type="scientific">Raphidocelis subcapitata</name>
    <dbReference type="NCBI Taxonomy" id="307507"/>
    <lineage>
        <taxon>Eukaryota</taxon>
        <taxon>Viridiplantae</taxon>
        <taxon>Chlorophyta</taxon>
        <taxon>core chlorophytes</taxon>
        <taxon>Chlorophyceae</taxon>
        <taxon>CS clade</taxon>
        <taxon>Sphaeropleales</taxon>
        <taxon>Selenastraceae</taxon>
        <taxon>Raphidocelis</taxon>
    </lineage>
</organism>
<dbReference type="OrthoDB" id="5857104at2759"/>
<dbReference type="PANTHER" id="PTHR10799">
    <property type="entry name" value="SNF2/RAD54 HELICASE FAMILY"/>
    <property type="match status" value="1"/>
</dbReference>
<evidence type="ECO:0000256" key="8">
    <source>
        <dbReference type="ARBA" id="ARBA00023242"/>
    </source>
</evidence>
<evidence type="ECO:0000256" key="3">
    <source>
        <dbReference type="ARBA" id="ARBA00022741"/>
    </source>
</evidence>
<keyword evidence="8" id="KW-0539">Nucleus</keyword>
<comment type="similarity">
    <text evidence="2">Belongs to the SNF2/RAD54 helicase family.</text>
</comment>
<keyword evidence="7" id="KW-0175">Coiled coil</keyword>
<dbReference type="InterPro" id="IPR027417">
    <property type="entry name" value="P-loop_NTPase"/>
</dbReference>
<evidence type="ECO:0000256" key="5">
    <source>
        <dbReference type="ARBA" id="ARBA00022806"/>
    </source>
</evidence>
<proteinExistence type="inferred from homology"/>
<dbReference type="Pfam" id="PF00176">
    <property type="entry name" value="SNF2-rel_dom"/>
    <property type="match status" value="1"/>
</dbReference>
<dbReference type="SMART" id="SM00490">
    <property type="entry name" value="HELICc"/>
    <property type="match status" value="1"/>
</dbReference>
<dbReference type="Gene3D" id="3.40.50.300">
    <property type="entry name" value="P-loop containing nucleotide triphosphate hydrolases"/>
    <property type="match status" value="1"/>
</dbReference>
<dbReference type="Pfam" id="PF00271">
    <property type="entry name" value="Helicase_C"/>
    <property type="match status" value="1"/>
</dbReference>
<feature type="compositionally biased region" description="Polar residues" evidence="9">
    <location>
        <begin position="11"/>
        <end position="26"/>
    </location>
</feature>
<evidence type="ECO:0000256" key="7">
    <source>
        <dbReference type="ARBA" id="ARBA00023054"/>
    </source>
</evidence>
<evidence type="ECO:0000256" key="2">
    <source>
        <dbReference type="ARBA" id="ARBA00007025"/>
    </source>
</evidence>
<comment type="caution">
    <text evidence="12">The sequence shown here is derived from an EMBL/GenBank/DDBJ whole genome shotgun (WGS) entry which is preliminary data.</text>
</comment>
<dbReference type="InterPro" id="IPR001650">
    <property type="entry name" value="Helicase_C-like"/>
</dbReference>
<evidence type="ECO:0000313" key="13">
    <source>
        <dbReference type="Proteomes" id="UP000247498"/>
    </source>
</evidence>
<dbReference type="GO" id="GO:0016787">
    <property type="term" value="F:hydrolase activity"/>
    <property type="evidence" value="ECO:0007669"/>
    <property type="project" value="UniProtKB-KW"/>
</dbReference>
<dbReference type="InterPro" id="IPR049730">
    <property type="entry name" value="SNF2/RAD54-like_C"/>
</dbReference>
<keyword evidence="3" id="KW-0547">Nucleotide-binding</keyword>
<dbReference type="PROSITE" id="PS51194">
    <property type="entry name" value="HELICASE_CTER"/>
    <property type="match status" value="1"/>
</dbReference>
<dbReference type="SMART" id="SM00487">
    <property type="entry name" value="DEXDc"/>
    <property type="match status" value="1"/>
</dbReference>
<feature type="domain" description="Helicase C-terminal" evidence="11">
    <location>
        <begin position="499"/>
        <end position="659"/>
    </location>
</feature>